<evidence type="ECO:0008006" key="3">
    <source>
        <dbReference type="Google" id="ProtNLM"/>
    </source>
</evidence>
<dbReference type="OrthoDB" id="6475262at2759"/>
<dbReference type="InterPro" id="IPR035992">
    <property type="entry name" value="Ricin_B-like_lectins"/>
</dbReference>
<comment type="caution">
    <text evidence="1">The sequence shown here is derived from an EMBL/GenBank/DDBJ whole genome shotgun (WGS) entry which is preliminary data.</text>
</comment>
<dbReference type="PROSITE" id="PS50231">
    <property type="entry name" value="RICIN_B_LECTIN"/>
    <property type="match status" value="1"/>
</dbReference>
<sequence length="132" mass="14804">MLELCRSQALRINARCPPWSWLKWSADGPLIVSQQPLSKMCLTCDNAEPGCVAQVSQCRGGLDQQWRLRFASNWTTEFGEPLFGITSFYAPQRCLTLVNGGGDGDFYALQSCARPQPSEWQAFYVVRSPLKP</sequence>
<evidence type="ECO:0000313" key="1">
    <source>
        <dbReference type="EMBL" id="KAH9361636.1"/>
    </source>
</evidence>
<protein>
    <recommendedName>
        <fullName evidence="3">Ricin B lectin domain-containing protein</fullName>
    </recommendedName>
</protein>
<dbReference type="VEuPathDB" id="VectorBase:HLOH_043081"/>
<dbReference type="EMBL" id="JABSTR010000001">
    <property type="protein sequence ID" value="KAH9361636.1"/>
    <property type="molecule type" value="Genomic_DNA"/>
</dbReference>
<accession>A0A9J6FIC3</accession>
<evidence type="ECO:0000313" key="2">
    <source>
        <dbReference type="Proteomes" id="UP000821853"/>
    </source>
</evidence>
<dbReference type="AlphaFoldDB" id="A0A9J6FIC3"/>
<reference evidence="1 2" key="1">
    <citation type="journal article" date="2020" name="Cell">
        <title>Large-Scale Comparative Analyses of Tick Genomes Elucidate Their Genetic Diversity and Vector Capacities.</title>
        <authorList>
            <consortium name="Tick Genome and Microbiome Consortium (TIGMIC)"/>
            <person name="Jia N."/>
            <person name="Wang J."/>
            <person name="Shi W."/>
            <person name="Du L."/>
            <person name="Sun Y."/>
            <person name="Zhan W."/>
            <person name="Jiang J.F."/>
            <person name="Wang Q."/>
            <person name="Zhang B."/>
            <person name="Ji P."/>
            <person name="Bell-Sakyi L."/>
            <person name="Cui X.M."/>
            <person name="Yuan T.T."/>
            <person name="Jiang B.G."/>
            <person name="Yang W.F."/>
            <person name="Lam T.T."/>
            <person name="Chang Q.C."/>
            <person name="Ding S.J."/>
            <person name="Wang X.J."/>
            <person name="Zhu J.G."/>
            <person name="Ruan X.D."/>
            <person name="Zhao L."/>
            <person name="Wei J.T."/>
            <person name="Ye R.Z."/>
            <person name="Que T.C."/>
            <person name="Du C.H."/>
            <person name="Zhou Y.H."/>
            <person name="Cheng J.X."/>
            <person name="Dai P.F."/>
            <person name="Guo W.B."/>
            <person name="Han X.H."/>
            <person name="Huang E.J."/>
            <person name="Li L.F."/>
            <person name="Wei W."/>
            <person name="Gao Y.C."/>
            <person name="Liu J.Z."/>
            <person name="Shao H.Z."/>
            <person name="Wang X."/>
            <person name="Wang C.C."/>
            <person name="Yang T.C."/>
            <person name="Huo Q.B."/>
            <person name="Li W."/>
            <person name="Chen H.Y."/>
            <person name="Chen S.E."/>
            <person name="Zhou L.G."/>
            <person name="Ni X.B."/>
            <person name="Tian J.H."/>
            <person name="Sheng Y."/>
            <person name="Liu T."/>
            <person name="Pan Y.S."/>
            <person name="Xia L.Y."/>
            <person name="Li J."/>
            <person name="Zhao F."/>
            <person name="Cao W.C."/>
        </authorList>
    </citation>
    <scope>NUCLEOTIDE SEQUENCE [LARGE SCALE GENOMIC DNA]</scope>
    <source>
        <strain evidence="1">HaeL-2018</strain>
    </source>
</reference>
<dbReference type="Proteomes" id="UP000821853">
    <property type="component" value="Chromosome 1"/>
</dbReference>
<proteinExistence type="predicted"/>
<organism evidence="1 2">
    <name type="scientific">Haemaphysalis longicornis</name>
    <name type="common">Bush tick</name>
    <dbReference type="NCBI Taxonomy" id="44386"/>
    <lineage>
        <taxon>Eukaryota</taxon>
        <taxon>Metazoa</taxon>
        <taxon>Ecdysozoa</taxon>
        <taxon>Arthropoda</taxon>
        <taxon>Chelicerata</taxon>
        <taxon>Arachnida</taxon>
        <taxon>Acari</taxon>
        <taxon>Parasitiformes</taxon>
        <taxon>Ixodida</taxon>
        <taxon>Ixodoidea</taxon>
        <taxon>Ixodidae</taxon>
        <taxon>Haemaphysalinae</taxon>
        <taxon>Haemaphysalis</taxon>
    </lineage>
</organism>
<gene>
    <name evidence="1" type="ORF">HPB48_005211</name>
</gene>
<dbReference type="Gene3D" id="2.80.10.50">
    <property type="match status" value="1"/>
</dbReference>
<dbReference type="SUPFAM" id="SSF50370">
    <property type="entry name" value="Ricin B-like lectins"/>
    <property type="match status" value="1"/>
</dbReference>
<keyword evidence="2" id="KW-1185">Reference proteome</keyword>
<name>A0A9J6FIC3_HAELO</name>